<dbReference type="EMBL" id="BAAAZA010000023">
    <property type="protein sequence ID" value="GAA3887927.1"/>
    <property type="molecule type" value="Genomic_DNA"/>
</dbReference>
<comment type="caution">
    <text evidence="1">The sequence shown here is derived from an EMBL/GenBank/DDBJ whole genome shotgun (WGS) entry which is preliminary data.</text>
</comment>
<proteinExistence type="predicted"/>
<gene>
    <name evidence="1" type="ORF">GCM10022207_64210</name>
</gene>
<keyword evidence="2" id="KW-1185">Reference proteome</keyword>
<evidence type="ECO:0000313" key="2">
    <source>
        <dbReference type="Proteomes" id="UP001501563"/>
    </source>
</evidence>
<name>A0ABP7KUZ5_9ACTN</name>
<protein>
    <submittedName>
        <fullName evidence="1">Uncharacterized protein</fullName>
    </submittedName>
</protein>
<dbReference type="Proteomes" id="UP001501563">
    <property type="component" value="Unassembled WGS sequence"/>
</dbReference>
<accession>A0ABP7KUZ5</accession>
<dbReference type="RefSeq" id="WP_345552837.1">
    <property type="nucleotide sequence ID" value="NZ_BAAAZA010000023.1"/>
</dbReference>
<organism evidence="1 2">
    <name type="scientific">Streptomyces lannensis</name>
    <dbReference type="NCBI Taxonomy" id="766498"/>
    <lineage>
        <taxon>Bacteria</taxon>
        <taxon>Bacillati</taxon>
        <taxon>Actinomycetota</taxon>
        <taxon>Actinomycetes</taxon>
        <taxon>Kitasatosporales</taxon>
        <taxon>Streptomycetaceae</taxon>
        <taxon>Streptomyces</taxon>
    </lineage>
</organism>
<evidence type="ECO:0000313" key="1">
    <source>
        <dbReference type="EMBL" id="GAA3887927.1"/>
    </source>
</evidence>
<sequence length="43" mass="4743">MGPSLRRPFDQRPTINGRPMLRISAGGLTGYWVWQGNVATDGL</sequence>
<reference evidence="2" key="1">
    <citation type="journal article" date="2019" name="Int. J. Syst. Evol. Microbiol.">
        <title>The Global Catalogue of Microorganisms (GCM) 10K type strain sequencing project: providing services to taxonomists for standard genome sequencing and annotation.</title>
        <authorList>
            <consortium name="The Broad Institute Genomics Platform"/>
            <consortium name="The Broad Institute Genome Sequencing Center for Infectious Disease"/>
            <person name="Wu L."/>
            <person name="Ma J."/>
        </authorList>
    </citation>
    <scope>NUCLEOTIDE SEQUENCE [LARGE SCALE GENOMIC DNA]</scope>
    <source>
        <strain evidence="2">JCM 16578</strain>
    </source>
</reference>